<dbReference type="PANTHER" id="PTHR43673:SF10">
    <property type="entry name" value="NADH DEHYDROGENASE_NAD(P)H NITROREDUCTASE XCC3605-RELATED"/>
    <property type="match status" value="1"/>
</dbReference>
<dbReference type="SUPFAM" id="SSF55469">
    <property type="entry name" value="FMN-dependent nitroreductase-like"/>
    <property type="match status" value="1"/>
</dbReference>
<evidence type="ECO:0000256" key="3">
    <source>
        <dbReference type="SAM" id="MobiDB-lite"/>
    </source>
</evidence>
<dbReference type="EMBL" id="JAMZEJ010000006">
    <property type="protein sequence ID" value="MCQ8241447.1"/>
    <property type="molecule type" value="Genomic_DNA"/>
</dbReference>
<evidence type="ECO:0000313" key="6">
    <source>
        <dbReference type="Proteomes" id="UP001524547"/>
    </source>
</evidence>
<keyword evidence="2" id="KW-0560">Oxidoreductase</keyword>
<organism evidence="5 6">
    <name type="scientific">Rhizosaccharibacter radicis</name>
    <dbReference type="NCBI Taxonomy" id="2782605"/>
    <lineage>
        <taxon>Bacteria</taxon>
        <taxon>Pseudomonadati</taxon>
        <taxon>Pseudomonadota</taxon>
        <taxon>Alphaproteobacteria</taxon>
        <taxon>Acetobacterales</taxon>
        <taxon>Acetobacteraceae</taxon>
        <taxon>Rhizosaccharibacter</taxon>
    </lineage>
</organism>
<keyword evidence="6" id="KW-1185">Reference proteome</keyword>
<evidence type="ECO:0000256" key="2">
    <source>
        <dbReference type="ARBA" id="ARBA00023002"/>
    </source>
</evidence>
<evidence type="ECO:0000313" key="5">
    <source>
        <dbReference type="EMBL" id="MCQ8241447.1"/>
    </source>
</evidence>
<dbReference type="RefSeq" id="WP_422920187.1">
    <property type="nucleotide sequence ID" value="NZ_JAMZEJ010000006.1"/>
</dbReference>
<gene>
    <name evidence="5" type="ORF">NFI88_11430</name>
</gene>
<comment type="similarity">
    <text evidence="1">Belongs to the nitroreductase family.</text>
</comment>
<evidence type="ECO:0000256" key="1">
    <source>
        <dbReference type="ARBA" id="ARBA00007118"/>
    </source>
</evidence>
<dbReference type="Gene3D" id="3.40.109.10">
    <property type="entry name" value="NADH Oxidase"/>
    <property type="match status" value="1"/>
</dbReference>
<evidence type="ECO:0000259" key="4">
    <source>
        <dbReference type="Pfam" id="PF00881"/>
    </source>
</evidence>
<reference evidence="5 6" key="1">
    <citation type="submission" date="2022-06" db="EMBL/GenBank/DDBJ databases">
        <title>Rhizosaccharibacter gen. nov. sp. nov. KSS12, endophytic bacteria isolated from sugarcane.</title>
        <authorList>
            <person name="Pitiwittayakul N."/>
        </authorList>
    </citation>
    <scope>NUCLEOTIDE SEQUENCE [LARGE SCALE GENOMIC DNA]</scope>
    <source>
        <strain evidence="5 6">KSS12</strain>
    </source>
</reference>
<feature type="compositionally biased region" description="Basic and acidic residues" evidence="3">
    <location>
        <begin position="168"/>
        <end position="182"/>
    </location>
</feature>
<accession>A0ABT1VYM7</accession>
<name>A0ABT1VYM7_9PROT</name>
<protein>
    <submittedName>
        <fullName evidence="5">Nitroreductase family protein</fullName>
    </submittedName>
</protein>
<dbReference type="PANTHER" id="PTHR43673">
    <property type="entry name" value="NAD(P)H NITROREDUCTASE YDGI-RELATED"/>
    <property type="match status" value="1"/>
</dbReference>
<feature type="region of interest" description="Disordered" evidence="3">
    <location>
        <begin position="168"/>
        <end position="200"/>
    </location>
</feature>
<feature type="domain" description="Nitroreductase" evidence="4">
    <location>
        <begin position="20"/>
        <end position="61"/>
    </location>
</feature>
<dbReference type="InterPro" id="IPR000415">
    <property type="entry name" value="Nitroreductase-like"/>
</dbReference>
<dbReference type="Pfam" id="PF00881">
    <property type="entry name" value="Nitroreductase"/>
    <property type="match status" value="1"/>
</dbReference>
<dbReference type="InterPro" id="IPR029479">
    <property type="entry name" value="Nitroreductase"/>
</dbReference>
<comment type="caution">
    <text evidence="5">The sequence shown here is derived from an EMBL/GenBank/DDBJ whole genome shotgun (WGS) entry which is preliminary data.</text>
</comment>
<proteinExistence type="inferred from homology"/>
<dbReference type="Proteomes" id="UP001524547">
    <property type="component" value="Unassembled WGS sequence"/>
</dbReference>
<dbReference type="CDD" id="cd02138">
    <property type="entry name" value="TdsD-like"/>
    <property type="match status" value="1"/>
</dbReference>
<sequence>MTTSTAERVADHPIEPFFLERWSPRAFTGEAIPENELFTLFEAARWAPSSYNSQPWRFVYARRDTPHWEPMLALLNEFNQSWAAQAGALVIVLSNSVMLPPGKDRPVPSHSHSFDAGAASMALALQAARSGWAAHAMVGFDIDRAFAQLNVPQGYRVEAAIAIGRRGDKSTLSEALQEREAPNGRNPIGQFVSEGRFKPE</sequence>